<dbReference type="KEGG" id="hgr:DW355_16740"/>
<dbReference type="Proteomes" id="UP000292939">
    <property type="component" value="Chromosome"/>
</dbReference>
<protein>
    <submittedName>
        <fullName evidence="3">Lytic transglycosylase domain-containing protein</fullName>
    </submittedName>
</protein>
<dbReference type="EMBL" id="CP031395">
    <property type="protein sequence ID" value="QBK06141.1"/>
    <property type="molecule type" value="Genomic_DNA"/>
</dbReference>
<feature type="domain" description="Transglycosylase SLT" evidence="2">
    <location>
        <begin position="122"/>
        <end position="217"/>
    </location>
</feature>
<name>A0A4P6UQX0_9BURK</name>
<dbReference type="CDD" id="cd00254">
    <property type="entry name" value="LT-like"/>
    <property type="match status" value="1"/>
</dbReference>
<evidence type="ECO:0000259" key="2">
    <source>
        <dbReference type="Pfam" id="PF01464"/>
    </source>
</evidence>
<organism evidence="3 4">
    <name type="scientific">Hylemonella gracilis</name>
    <dbReference type="NCBI Taxonomy" id="80880"/>
    <lineage>
        <taxon>Bacteria</taxon>
        <taxon>Pseudomonadati</taxon>
        <taxon>Pseudomonadota</taxon>
        <taxon>Betaproteobacteria</taxon>
        <taxon>Burkholderiales</taxon>
        <taxon>Comamonadaceae</taxon>
        <taxon>Hylemonella</taxon>
    </lineage>
</organism>
<accession>A0A4P6UQX0</accession>
<dbReference type="Gene3D" id="1.10.530.10">
    <property type="match status" value="1"/>
</dbReference>
<dbReference type="InterPro" id="IPR023346">
    <property type="entry name" value="Lysozyme-like_dom_sf"/>
</dbReference>
<dbReference type="SUPFAM" id="SSF53955">
    <property type="entry name" value="Lysozyme-like"/>
    <property type="match status" value="1"/>
</dbReference>
<gene>
    <name evidence="3" type="ORF">DW355_16740</name>
</gene>
<comment type="similarity">
    <text evidence="1">Belongs to the transglycosylase Slt family.</text>
</comment>
<dbReference type="PANTHER" id="PTHR37423:SF2">
    <property type="entry name" value="MEMBRANE-BOUND LYTIC MUREIN TRANSGLYCOSYLASE C"/>
    <property type="match status" value="1"/>
</dbReference>
<dbReference type="GO" id="GO:0016020">
    <property type="term" value="C:membrane"/>
    <property type="evidence" value="ECO:0007669"/>
    <property type="project" value="InterPro"/>
</dbReference>
<dbReference type="PROSITE" id="PS00922">
    <property type="entry name" value="TRANSGLYCOSYLASE"/>
    <property type="match status" value="1"/>
</dbReference>
<dbReference type="GO" id="GO:0008933">
    <property type="term" value="F:peptidoglycan lytic transglycosylase activity"/>
    <property type="evidence" value="ECO:0007669"/>
    <property type="project" value="InterPro"/>
</dbReference>
<evidence type="ECO:0000256" key="1">
    <source>
        <dbReference type="ARBA" id="ARBA00007734"/>
    </source>
</evidence>
<dbReference type="InterPro" id="IPR008258">
    <property type="entry name" value="Transglycosylase_SLT_dom_1"/>
</dbReference>
<proteinExistence type="inferred from homology"/>
<dbReference type="AlphaFoldDB" id="A0A4P6UQX0"/>
<dbReference type="InterPro" id="IPR000189">
    <property type="entry name" value="Transglyc_AS"/>
</dbReference>
<dbReference type="GO" id="GO:0000270">
    <property type="term" value="P:peptidoglycan metabolic process"/>
    <property type="evidence" value="ECO:0007669"/>
    <property type="project" value="InterPro"/>
</dbReference>
<sequence length="250" mass="27407">MSLVSLISVQITMPLLVIMLRALPVQPQWLMSALGVGLLAMAPLSSHAQSASAENRLAAAPVLIKVYGYTEGGVAVFPGSVPSRNPHTMQRFACEACDAPLRAERLDWRTTPLYQREYAKEINAAARRYGLDPALVRAVIHAESGFKADARSPKGARGLMQLMPATARALGVRQPHDPRQSIDGGARYLAEMLARFRNDVNLAAAAYNAGPQAVHAYAGVPPYDETRAYVQRVRVLLYRYRRAAQLDWRG</sequence>
<reference evidence="3 4" key="1">
    <citation type="submission" date="2018-07" db="EMBL/GenBank/DDBJ databases">
        <title>Exploring interactions and the metabolic potential of the ultra-small soil bacteria Hylemonella gracilis.</title>
        <authorList>
            <person name="Tyc O."/>
            <person name="Kulkarni P."/>
            <person name="Gawehns F."/>
            <person name="Hundscheid M."/>
            <person name="Zweers H."/>
            <person name="Garbeva P."/>
        </authorList>
    </citation>
    <scope>NUCLEOTIDE SEQUENCE [LARGE SCALE GENOMIC DNA]</scope>
    <source>
        <strain evidence="3 4">NS1</strain>
    </source>
</reference>
<dbReference type="PANTHER" id="PTHR37423">
    <property type="entry name" value="SOLUBLE LYTIC MUREIN TRANSGLYCOSYLASE-RELATED"/>
    <property type="match status" value="1"/>
</dbReference>
<dbReference type="Pfam" id="PF01464">
    <property type="entry name" value="SLT"/>
    <property type="match status" value="1"/>
</dbReference>
<evidence type="ECO:0000313" key="3">
    <source>
        <dbReference type="EMBL" id="QBK06141.1"/>
    </source>
</evidence>
<evidence type="ECO:0000313" key="4">
    <source>
        <dbReference type="Proteomes" id="UP000292939"/>
    </source>
</evidence>